<dbReference type="AlphaFoldDB" id="A0A371RJP6"/>
<name>A0A371RJP6_9PROT</name>
<accession>A0A371RJP6</accession>
<dbReference type="Pfam" id="PF09537">
    <property type="entry name" value="DUF2383"/>
    <property type="match status" value="1"/>
</dbReference>
<dbReference type="InterPro" id="IPR012347">
    <property type="entry name" value="Ferritin-like"/>
</dbReference>
<keyword evidence="3" id="KW-1185">Reference proteome</keyword>
<dbReference type="NCBIfam" id="TIGR02284">
    <property type="entry name" value="PA2169 family four-helix-bundle protein"/>
    <property type="match status" value="1"/>
</dbReference>
<evidence type="ECO:0000313" key="2">
    <source>
        <dbReference type="EMBL" id="RFB05671.1"/>
    </source>
</evidence>
<dbReference type="EMBL" id="QUQO01000001">
    <property type="protein sequence ID" value="RFB05671.1"/>
    <property type="molecule type" value="Genomic_DNA"/>
</dbReference>
<evidence type="ECO:0000259" key="1">
    <source>
        <dbReference type="Pfam" id="PF09537"/>
    </source>
</evidence>
<proteinExistence type="predicted"/>
<evidence type="ECO:0000313" key="3">
    <source>
        <dbReference type="Proteomes" id="UP000264589"/>
    </source>
</evidence>
<dbReference type="InParanoid" id="A0A371RJP6"/>
<organism evidence="2 3">
    <name type="scientific">Parvularcula marina</name>
    <dbReference type="NCBI Taxonomy" id="2292771"/>
    <lineage>
        <taxon>Bacteria</taxon>
        <taxon>Pseudomonadati</taxon>
        <taxon>Pseudomonadota</taxon>
        <taxon>Alphaproteobacteria</taxon>
        <taxon>Parvularculales</taxon>
        <taxon>Parvularculaceae</taxon>
        <taxon>Parvularcula</taxon>
    </lineage>
</organism>
<dbReference type="Proteomes" id="UP000264589">
    <property type="component" value="Unassembled WGS sequence"/>
</dbReference>
<dbReference type="RefSeq" id="WP_116392304.1">
    <property type="nucleotide sequence ID" value="NZ_QUQO01000001.1"/>
</dbReference>
<dbReference type="InterPro" id="IPR011971">
    <property type="entry name" value="CHP02284"/>
</dbReference>
<protein>
    <submittedName>
        <fullName evidence="2">PA2169 family four-helix-bundle protein</fullName>
    </submittedName>
</protein>
<dbReference type="InterPro" id="IPR019052">
    <property type="entry name" value="DUF2383"/>
</dbReference>
<comment type="caution">
    <text evidence="2">The sequence shown here is derived from an EMBL/GenBank/DDBJ whole genome shotgun (WGS) entry which is preliminary data.</text>
</comment>
<reference evidence="2 3" key="1">
    <citation type="submission" date="2018-08" db="EMBL/GenBank/DDBJ databases">
        <title>Parvularcula sp. SM1705, isolated from surface water of the South Sea China.</title>
        <authorList>
            <person name="Sun L."/>
        </authorList>
    </citation>
    <scope>NUCLEOTIDE SEQUENCE [LARGE SCALE GENOMIC DNA]</scope>
    <source>
        <strain evidence="2 3">SM1705</strain>
    </source>
</reference>
<dbReference type="OrthoDB" id="7265085at2"/>
<feature type="domain" description="DUF2383" evidence="1">
    <location>
        <begin position="5"/>
        <end position="109"/>
    </location>
</feature>
<sequence>MTKDVDVLKDVTKMLIDSQKGYAKAAEVTDDNYVLHAEFMERSQERAQLITDFQTQTQSLGAEPETDGGVLGTLHRAMTDFSSLFRDDEKAALGAIDDGEERLAEYIESKLDDDITPPTRGLLQKAHMSARAGEAYAERMEHRV</sequence>
<gene>
    <name evidence="2" type="ORF">DX908_10590</name>
</gene>
<dbReference type="Gene3D" id="1.20.1260.10">
    <property type="match status" value="1"/>
</dbReference>